<protein>
    <submittedName>
        <fullName evidence="4">Hypothetical_protein</fullName>
    </submittedName>
</protein>
<feature type="coiled-coil region" evidence="1">
    <location>
        <begin position="365"/>
        <end position="392"/>
    </location>
</feature>
<reference evidence="4 5" key="2">
    <citation type="submission" date="2024-07" db="EMBL/GenBank/DDBJ databases">
        <authorList>
            <person name="Akdeniz Z."/>
        </authorList>
    </citation>
    <scope>NUCLEOTIDE SEQUENCE [LARGE SCALE GENOMIC DNA]</scope>
</reference>
<dbReference type="EMBL" id="CATOUU010001109">
    <property type="protein sequence ID" value="CAI9972425.1"/>
    <property type="molecule type" value="Genomic_DNA"/>
</dbReference>
<feature type="compositionally biased region" description="Basic and acidic residues" evidence="2">
    <location>
        <begin position="478"/>
        <end position="487"/>
    </location>
</feature>
<evidence type="ECO:0000256" key="2">
    <source>
        <dbReference type="SAM" id="MobiDB-lite"/>
    </source>
</evidence>
<proteinExistence type="predicted"/>
<reference evidence="3" key="1">
    <citation type="submission" date="2023-06" db="EMBL/GenBank/DDBJ databases">
        <authorList>
            <person name="Kurt Z."/>
        </authorList>
    </citation>
    <scope>NUCLEOTIDE SEQUENCE</scope>
</reference>
<name>A0AA86RTU8_9EUKA</name>
<accession>A0AA86RTU8</accession>
<sequence length="606" mass="71435">MQTYYQGTKNNEFLKTLSQDLPQIFEIDKEILNIQPNITFVVPQNLIDNSIIKVTIDNQSYDVNLGTFGVRDDIFAYIIDICNIIQLKLMSIENNLSPIVTYNALSIKNFQTVQLIFKQATSIQILQSSSTNNYWLQKLLGTNDSEMISVKDTQEQSDGSFNYRVNFPFKFYSNFIRRVNVLCPLLNETTIFENQQNQYNILRSNLDQFPGTRVTITAPNQSTITTQQLINGISISFTDENYHLIELDQQYYIELNVQKTKQRQQMEIERQQQLQFNAQIKQQQEQLYYQEQQLKQKIMVDQIQDKVHQVEQNYIEYKRKMDSLPIEDTDVIALKNKKKQIDELKIKEQNLVQFIEKPPTDDQTVQQYFNDKNQAAQNLDEVINQMNQYVTEYHGASQFLKLNPNEDQKLANAQNTLTGAVDGLKQDYFNGNISYKKAEDNLEYELQQYNDIVGEGFQLSMDEFLDNIFMEHEDQKQIAEEQDKEFDQPNTQNQQQNEQNKQEEKPVIKREKSNQNDGLSVYKINGNIESYKLDIPDAKYDYYIVNSEQPKVYNKDTNRYTEIKYNQNNQPYIELVLNQGKRRKVLLSDVINMNAVYDRWNNMYKK</sequence>
<dbReference type="Proteomes" id="UP001642409">
    <property type="component" value="Unassembled WGS sequence"/>
</dbReference>
<dbReference type="AlphaFoldDB" id="A0AA86RTU8"/>
<keyword evidence="5" id="KW-1185">Reference proteome</keyword>
<keyword evidence="1" id="KW-0175">Coiled coil</keyword>
<evidence type="ECO:0000313" key="3">
    <source>
        <dbReference type="EMBL" id="CAI9972425.1"/>
    </source>
</evidence>
<gene>
    <name evidence="4" type="ORF">HINF_LOCUS59995</name>
    <name evidence="3" type="ORF">HINF_LOCUS60070</name>
</gene>
<evidence type="ECO:0000313" key="4">
    <source>
        <dbReference type="EMBL" id="CAL6080709.1"/>
    </source>
</evidence>
<evidence type="ECO:0000313" key="5">
    <source>
        <dbReference type="Proteomes" id="UP001642409"/>
    </source>
</evidence>
<dbReference type="EMBL" id="CAXDID020000348">
    <property type="protein sequence ID" value="CAL6080709.1"/>
    <property type="molecule type" value="Genomic_DNA"/>
</dbReference>
<comment type="caution">
    <text evidence="3">The sequence shown here is derived from an EMBL/GenBank/DDBJ whole genome shotgun (WGS) entry which is preliminary data.</text>
</comment>
<feature type="region of interest" description="Disordered" evidence="2">
    <location>
        <begin position="478"/>
        <end position="514"/>
    </location>
</feature>
<feature type="compositionally biased region" description="Basic and acidic residues" evidence="2">
    <location>
        <begin position="500"/>
        <end position="514"/>
    </location>
</feature>
<evidence type="ECO:0000256" key="1">
    <source>
        <dbReference type="SAM" id="Coils"/>
    </source>
</evidence>
<organism evidence="3">
    <name type="scientific">Hexamita inflata</name>
    <dbReference type="NCBI Taxonomy" id="28002"/>
    <lineage>
        <taxon>Eukaryota</taxon>
        <taxon>Metamonada</taxon>
        <taxon>Diplomonadida</taxon>
        <taxon>Hexamitidae</taxon>
        <taxon>Hexamitinae</taxon>
        <taxon>Hexamita</taxon>
    </lineage>
</organism>